<accession>A0A9W6W060</accession>
<dbReference type="EMBL" id="BSTK01000005">
    <property type="protein sequence ID" value="GLY86034.1"/>
    <property type="molecule type" value="Genomic_DNA"/>
</dbReference>
<evidence type="ECO:0000313" key="2">
    <source>
        <dbReference type="Proteomes" id="UP001165074"/>
    </source>
</evidence>
<keyword evidence="2" id="KW-1185">Reference proteome</keyword>
<sequence>MSTEASPSFLPGGLAGDQIRFLQVVYDGFSVRGDWPIWQYVDMRLDGEGIDAAAVFASFPPLVSNQGASQYALVQRSTRHEDNQATVRLTVAGLRFVLGAEPLLDAFLTTVRLIIGKERSITPDPAEEVEATLASDEVKEQLALQRLRPPEANDLLIAAVGKLLQDEPPRAWSVMGRSGDGGWQMRLITGLSGVRALREVGSIDGYVERIVLLLTPAPIPAIAPRSEPMDLPLAIGYLDTTWKVKTGRRLFVNLQADSCARLAQPCASQEEFNSAMSALADVLSCVVPLSAQTPPKFGALAGLKNDLPPGLPAEAEERIKDAVDLLLTVNHIRHGQQHGDAKQKAVAAHQTLGVPYPPYDWADTWGRLVAVTRSALDSIREEMQAALPDKAT</sequence>
<reference evidence="1" key="1">
    <citation type="submission" date="2023-03" db="EMBL/GenBank/DDBJ databases">
        <title>Actinoallomurus iriomotensis NBRC 103684.</title>
        <authorList>
            <person name="Ichikawa N."/>
            <person name="Sato H."/>
            <person name="Tonouchi N."/>
        </authorList>
    </citation>
    <scope>NUCLEOTIDE SEQUENCE</scope>
    <source>
        <strain evidence="1">NBRC 103684</strain>
    </source>
</reference>
<dbReference type="Proteomes" id="UP001165074">
    <property type="component" value="Unassembled WGS sequence"/>
</dbReference>
<proteinExistence type="predicted"/>
<dbReference type="RefSeq" id="WP_285573517.1">
    <property type="nucleotide sequence ID" value="NZ_BSTK01000005.1"/>
</dbReference>
<evidence type="ECO:0000313" key="1">
    <source>
        <dbReference type="EMBL" id="GLY86034.1"/>
    </source>
</evidence>
<dbReference type="AlphaFoldDB" id="A0A9W6W060"/>
<protein>
    <submittedName>
        <fullName evidence="1">Uncharacterized protein</fullName>
    </submittedName>
</protein>
<gene>
    <name evidence="1" type="ORF">Airi02_039630</name>
</gene>
<name>A0A9W6W060_9ACTN</name>
<organism evidence="1 2">
    <name type="scientific">Actinoallomurus iriomotensis</name>
    <dbReference type="NCBI Taxonomy" id="478107"/>
    <lineage>
        <taxon>Bacteria</taxon>
        <taxon>Bacillati</taxon>
        <taxon>Actinomycetota</taxon>
        <taxon>Actinomycetes</taxon>
        <taxon>Streptosporangiales</taxon>
        <taxon>Thermomonosporaceae</taxon>
        <taxon>Actinoallomurus</taxon>
    </lineage>
</organism>
<comment type="caution">
    <text evidence="1">The sequence shown here is derived from an EMBL/GenBank/DDBJ whole genome shotgun (WGS) entry which is preliminary data.</text>
</comment>